<dbReference type="Pfam" id="PF00270">
    <property type="entry name" value="DEAD"/>
    <property type="match status" value="1"/>
</dbReference>
<dbReference type="GO" id="GO:0016787">
    <property type="term" value="F:hydrolase activity"/>
    <property type="evidence" value="ECO:0007669"/>
    <property type="project" value="UniProtKB-KW"/>
</dbReference>
<dbReference type="EC" id="3.6.4.13" evidence="1"/>
<dbReference type="Pfam" id="PF24899">
    <property type="entry name" value="UBA_DHX29"/>
    <property type="match status" value="1"/>
</dbReference>
<dbReference type="GO" id="GO:0005524">
    <property type="term" value="F:ATP binding"/>
    <property type="evidence" value="ECO:0007669"/>
    <property type="project" value="UniProtKB-KW"/>
</dbReference>
<dbReference type="InterPro" id="IPR056890">
    <property type="entry name" value="UBA_DHX29-like"/>
</dbReference>
<feature type="compositionally biased region" description="Acidic residues" evidence="7">
    <location>
        <begin position="299"/>
        <end position="308"/>
    </location>
</feature>
<dbReference type="InterPro" id="IPR027417">
    <property type="entry name" value="P-loop_NTPase"/>
</dbReference>
<evidence type="ECO:0000259" key="8">
    <source>
        <dbReference type="PROSITE" id="PS51192"/>
    </source>
</evidence>
<dbReference type="Proteomes" id="UP001212841">
    <property type="component" value="Unassembled WGS sequence"/>
</dbReference>
<feature type="compositionally biased region" description="Acidic residues" evidence="7">
    <location>
        <begin position="907"/>
        <end position="917"/>
    </location>
</feature>
<dbReference type="Pfam" id="PF04408">
    <property type="entry name" value="WHD_HA2"/>
    <property type="match status" value="1"/>
</dbReference>
<dbReference type="PANTHER" id="PTHR18934">
    <property type="entry name" value="ATP-DEPENDENT RNA HELICASE"/>
    <property type="match status" value="1"/>
</dbReference>
<dbReference type="InterPro" id="IPR056328">
    <property type="entry name" value="DSRM_DHX29"/>
</dbReference>
<dbReference type="Pfam" id="PF24385">
    <property type="entry name" value="DSRM_DHX29"/>
    <property type="match status" value="1"/>
</dbReference>
<feature type="region of interest" description="Disordered" evidence="7">
    <location>
        <begin position="907"/>
        <end position="928"/>
    </location>
</feature>
<dbReference type="PANTHER" id="PTHR18934:SF145">
    <property type="entry name" value="ATP-DEPENDENT RNA HELICASE DHX57-RELATED"/>
    <property type="match status" value="1"/>
</dbReference>
<dbReference type="SUPFAM" id="SSF52540">
    <property type="entry name" value="P-loop containing nucleoside triphosphate hydrolases"/>
    <property type="match status" value="1"/>
</dbReference>
<feature type="domain" description="Helicase C-terminal" evidence="9">
    <location>
        <begin position="960"/>
        <end position="1138"/>
    </location>
</feature>
<evidence type="ECO:0000259" key="9">
    <source>
        <dbReference type="PROSITE" id="PS51194"/>
    </source>
</evidence>
<feature type="compositionally biased region" description="Low complexity" evidence="7">
    <location>
        <begin position="424"/>
        <end position="434"/>
    </location>
</feature>
<feature type="compositionally biased region" description="Low complexity" evidence="7">
    <location>
        <begin position="32"/>
        <end position="45"/>
    </location>
</feature>
<keyword evidence="3" id="KW-0378">Hydrolase</keyword>
<comment type="caution">
    <text evidence="10">The sequence shown here is derived from an EMBL/GenBank/DDBJ whole genome shotgun (WGS) entry which is preliminary data.</text>
</comment>
<feature type="non-terminal residue" evidence="10">
    <location>
        <position position="1442"/>
    </location>
</feature>
<dbReference type="InterPro" id="IPR011545">
    <property type="entry name" value="DEAD/DEAH_box_helicase_dom"/>
</dbReference>
<dbReference type="SMART" id="SM00487">
    <property type="entry name" value="DEXDc"/>
    <property type="match status" value="1"/>
</dbReference>
<feature type="region of interest" description="Disordered" evidence="7">
    <location>
        <begin position="385"/>
        <end position="434"/>
    </location>
</feature>
<feature type="compositionally biased region" description="Basic and acidic residues" evidence="7">
    <location>
        <begin position="385"/>
        <end position="407"/>
    </location>
</feature>
<dbReference type="PROSITE" id="PS51192">
    <property type="entry name" value="HELICASE_ATP_BIND_1"/>
    <property type="match status" value="1"/>
</dbReference>
<dbReference type="FunFam" id="3.40.50.300:FF:000500">
    <property type="entry name" value="ATP-dependent RNA helicase DHX29"/>
    <property type="match status" value="1"/>
</dbReference>
<feature type="region of interest" description="Disordered" evidence="7">
    <location>
        <begin position="1"/>
        <end position="63"/>
    </location>
</feature>
<dbReference type="PROSITE" id="PS51194">
    <property type="entry name" value="HELICASE_CTER"/>
    <property type="match status" value="1"/>
</dbReference>
<dbReference type="SMART" id="SM00847">
    <property type="entry name" value="HA2"/>
    <property type="match status" value="1"/>
</dbReference>
<evidence type="ECO:0000256" key="3">
    <source>
        <dbReference type="ARBA" id="ARBA00022801"/>
    </source>
</evidence>
<proteinExistence type="predicted"/>
<dbReference type="InterPro" id="IPR001650">
    <property type="entry name" value="Helicase_C-like"/>
</dbReference>
<dbReference type="CDD" id="cd17917">
    <property type="entry name" value="DEXHc_RHA-like"/>
    <property type="match status" value="1"/>
</dbReference>
<evidence type="ECO:0000313" key="11">
    <source>
        <dbReference type="Proteomes" id="UP001212841"/>
    </source>
</evidence>
<dbReference type="InterPro" id="IPR002464">
    <property type="entry name" value="DNA/RNA_helicase_DEAH_CS"/>
</dbReference>
<dbReference type="InterPro" id="IPR048333">
    <property type="entry name" value="HA2_WH"/>
</dbReference>
<dbReference type="InterPro" id="IPR014001">
    <property type="entry name" value="Helicase_ATP-bd"/>
</dbReference>
<organism evidence="10 11">
    <name type="scientific">Rhizophlyctis rosea</name>
    <dbReference type="NCBI Taxonomy" id="64517"/>
    <lineage>
        <taxon>Eukaryota</taxon>
        <taxon>Fungi</taxon>
        <taxon>Fungi incertae sedis</taxon>
        <taxon>Chytridiomycota</taxon>
        <taxon>Chytridiomycota incertae sedis</taxon>
        <taxon>Chytridiomycetes</taxon>
        <taxon>Rhizophlyctidales</taxon>
        <taxon>Rhizophlyctidaceae</taxon>
        <taxon>Rhizophlyctis</taxon>
    </lineage>
</organism>
<dbReference type="GO" id="GO:0003724">
    <property type="term" value="F:RNA helicase activity"/>
    <property type="evidence" value="ECO:0007669"/>
    <property type="project" value="UniProtKB-EC"/>
</dbReference>
<dbReference type="CDD" id="cd18791">
    <property type="entry name" value="SF2_C_RHA"/>
    <property type="match status" value="1"/>
</dbReference>
<evidence type="ECO:0000256" key="2">
    <source>
        <dbReference type="ARBA" id="ARBA00022741"/>
    </source>
</evidence>
<evidence type="ECO:0000256" key="6">
    <source>
        <dbReference type="ARBA" id="ARBA00047984"/>
    </source>
</evidence>
<evidence type="ECO:0000313" key="10">
    <source>
        <dbReference type="EMBL" id="KAJ3053929.1"/>
    </source>
</evidence>
<protein>
    <recommendedName>
        <fullName evidence="1">RNA helicase</fullName>
        <ecNumber evidence="1">3.6.4.13</ecNumber>
    </recommendedName>
</protein>
<evidence type="ECO:0000256" key="7">
    <source>
        <dbReference type="SAM" id="MobiDB-lite"/>
    </source>
</evidence>
<feature type="region of interest" description="Disordered" evidence="7">
    <location>
        <begin position="247"/>
        <end position="317"/>
    </location>
</feature>
<dbReference type="Pfam" id="PF21010">
    <property type="entry name" value="HA2_C"/>
    <property type="match status" value="1"/>
</dbReference>
<feature type="compositionally biased region" description="Polar residues" evidence="7">
    <location>
        <begin position="600"/>
        <end position="617"/>
    </location>
</feature>
<dbReference type="FunFam" id="1.20.120.1080:FF:000002">
    <property type="entry name" value="Putative ATP-dependent RNA helicase DHX36"/>
    <property type="match status" value="1"/>
</dbReference>
<dbReference type="EMBL" id="JADGJD010000170">
    <property type="protein sequence ID" value="KAJ3053929.1"/>
    <property type="molecule type" value="Genomic_DNA"/>
</dbReference>
<evidence type="ECO:0000256" key="4">
    <source>
        <dbReference type="ARBA" id="ARBA00022806"/>
    </source>
</evidence>
<accession>A0AAD5X326</accession>
<dbReference type="SMART" id="SM00490">
    <property type="entry name" value="HELICc"/>
    <property type="match status" value="1"/>
</dbReference>
<dbReference type="InterPro" id="IPR007502">
    <property type="entry name" value="Helicase-assoc_dom"/>
</dbReference>
<dbReference type="Pfam" id="PF00271">
    <property type="entry name" value="Helicase_C"/>
    <property type="match status" value="1"/>
</dbReference>
<gene>
    <name evidence="10" type="primary">DHX29</name>
    <name evidence="10" type="ORF">HK097_003079</name>
</gene>
<keyword evidence="4 10" id="KW-0347">Helicase</keyword>
<name>A0AAD5X326_9FUNG</name>
<sequence>MGPKKKKKAAVPNTRGFATTSIVKPKVDPEPAEANPETPTANAENSTTPTDASAPDNPPNTTDEIVTEWEETSTALPALPGVTDVNTMVRTATLKVDADLAKDQRRRKEISRDTTIPPLRLAYKLEADIQQYLTNFKSSETDGGYLLRNQFAAKVVGGSQLSLAQYCIAQEAAAETSLSRLYTTYLLLERVGFQQDDIVQAITATGGHKASSVLTWLCINVPLERLPTGFSEKLDIDHESTVNVVARQGTAREHTGRGEQPSVTETPDVATPPEPASKPIAQPDADLKSWILRNAAADSDSEEDDDSPEAQSKQLSKQHATLRLELDDLLASVSKAKTTKDMAAKGEANSAVQSVRKKLRTIEEDPFFNSADAGKVYLEMQSRRVVERQERREERGLERTEPVKVNEGEGQPAADGDSDGDMGLGLLDENESASASAPTAATTMYAVRNVSVGNWTGRTPKQLLQDFVSKNAKGAKISYHSLKDSGRGFRAGCKFAGGKGTKKVDGVTVEMSVEERVETKRDADEFVAMKALYSFAGELPLHRSLPPAFRDVWLEWIDSVKNAEEQAQRKVEEDRIKTVAALGEARDARIKEFRAHTKSADNGSSVQTEGRSTTQEQTKSLASLDFGELWQQRVASSTYNELLRQRKSLPVYAMRDNILDTVFSHQVVIISGETGSGKSTQIPQFILENAIASSARTDCNIICTQPRRISAVSIATRVAEEMGDRHVGGDGDLVGYAVRLESKISRTTRLTYCTTGVLLRRLESDGDLKGVSHIVVDEVHERSLDSDFLLLLLRRLIERRSDLRIILMSATAEAERFATYFGSSLNAGSVPCVSVPGKTFPVTAYFMEDAVEQTGYKLDHGSEYALKTTSRTRDGGTIAVAGKGGKLRHVRVQWEEDDPVFNAQDDEDEEYDADEAQSDLNNAESGFEPDAIPEIEYSSQTYRTISMSDPRKINLELVERLIRHIVAAADPKEGGSVLVFLPGLAEIRKLNDLLLVDEVKGRRGGGVSDTLVLPLHSLLNGAEQVKVFKPAPRGMRKVVLATNIAETGITIPDVVYVVDTVRAREVTYDERRNITRLAEVLISKANCKQRRGRAGRVRPGVCYHLVSRDLFDGLPDHRPPEMLRLPLEELCLQIKATTKAHGHSGALADVLALALDPPPVKHVTRAVTLLQQIQALDVTENLTRLGAKLAVLPVDARLGKMLLYAAALECLDPVLTIAASLSLGKSPFLRPFGREDEADRVRLTFKTDESDLLSIATAFTKWRAMHLRQVSLSTIRDFCDRHFLNSQNLMLMEEARTQLLRALLSGGSIRHETGTSDFQKVKTSQRGLVFTVLPESHNHNAESTPVVMAAITAGLYPNILLLDPPPPGQTVTNQMLHSPGKTDMVRVHKGSVLHGERLGAGWFVCHGIKGAEGAGGGVRKAKAVAWDLNRTFGGAVLGGGFE</sequence>
<keyword evidence="2" id="KW-0547">Nucleotide-binding</keyword>
<dbReference type="Gene3D" id="1.20.120.1080">
    <property type="match status" value="1"/>
</dbReference>
<keyword evidence="11" id="KW-1185">Reference proteome</keyword>
<feature type="region of interest" description="Disordered" evidence="7">
    <location>
        <begin position="596"/>
        <end position="617"/>
    </location>
</feature>
<feature type="domain" description="Helicase ATP-binding" evidence="8">
    <location>
        <begin position="659"/>
        <end position="830"/>
    </location>
</feature>
<evidence type="ECO:0000256" key="5">
    <source>
        <dbReference type="ARBA" id="ARBA00022840"/>
    </source>
</evidence>
<dbReference type="Gene3D" id="3.40.50.300">
    <property type="entry name" value="P-loop containing nucleotide triphosphate hydrolases"/>
    <property type="match status" value="2"/>
</dbReference>
<dbReference type="GO" id="GO:0003723">
    <property type="term" value="F:RNA binding"/>
    <property type="evidence" value="ECO:0007669"/>
    <property type="project" value="TreeGrafter"/>
</dbReference>
<evidence type="ECO:0000256" key="1">
    <source>
        <dbReference type="ARBA" id="ARBA00012552"/>
    </source>
</evidence>
<dbReference type="GO" id="GO:1990904">
    <property type="term" value="C:ribonucleoprotein complex"/>
    <property type="evidence" value="ECO:0007669"/>
    <property type="project" value="UniProtKB-ARBA"/>
</dbReference>
<dbReference type="PROSITE" id="PS00690">
    <property type="entry name" value="DEAH_ATP_HELICASE"/>
    <property type="match status" value="1"/>
</dbReference>
<keyword evidence="5" id="KW-0067">ATP-binding</keyword>
<comment type="catalytic activity">
    <reaction evidence="6">
        <text>ATP + H2O = ADP + phosphate + H(+)</text>
        <dbReference type="Rhea" id="RHEA:13065"/>
        <dbReference type="ChEBI" id="CHEBI:15377"/>
        <dbReference type="ChEBI" id="CHEBI:15378"/>
        <dbReference type="ChEBI" id="CHEBI:30616"/>
        <dbReference type="ChEBI" id="CHEBI:43474"/>
        <dbReference type="ChEBI" id="CHEBI:456216"/>
        <dbReference type="EC" id="3.6.4.13"/>
    </reaction>
</comment>
<reference evidence="10" key="1">
    <citation type="submission" date="2020-05" db="EMBL/GenBank/DDBJ databases">
        <title>Phylogenomic resolution of chytrid fungi.</title>
        <authorList>
            <person name="Stajich J.E."/>
            <person name="Amses K."/>
            <person name="Simmons R."/>
            <person name="Seto K."/>
            <person name="Myers J."/>
            <person name="Bonds A."/>
            <person name="Quandt C.A."/>
            <person name="Barry K."/>
            <person name="Liu P."/>
            <person name="Grigoriev I."/>
            <person name="Longcore J.E."/>
            <person name="James T.Y."/>
        </authorList>
    </citation>
    <scope>NUCLEOTIDE SEQUENCE</scope>
    <source>
        <strain evidence="10">JEL0318</strain>
    </source>
</reference>